<accession>A0ABP9VVK1</accession>
<organism evidence="1 2">
    <name type="scientific">Novipirellula caenicola</name>
    <dbReference type="NCBI Taxonomy" id="1536901"/>
    <lineage>
        <taxon>Bacteria</taxon>
        <taxon>Pseudomonadati</taxon>
        <taxon>Planctomycetota</taxon>
        <taxon>Planctomycetia</taxon>
        <taxon>Pirellulales</taxon>
        <taxon>Pirellulaceae</taxon>
        <taxon>Novipirellula</taxon>
    </lineage>
</organism>
<dbReference type="EMBL" id="BAABRO010000012">
    <property type="protein sequence ID" value="GAA5509184.1"/>
    <property type="molecule type" value="Genomic_DNA"/>
</dbReference>
<reference evidence="1 2" key="1">
    <citation type="submission" date="2024-02" db="EMBL/GenBank/DDBJ databases">
        <title>Rhodopirellula caenicola NBRC 110016.</title>
        <authorList>
            <person name="Ichikawa N."/>
            <person name="Katano-Makiyama Y."/>
            <person name="Hidaka K."/>
        </authorList>
    </citation>
    <scope>NUCLEOTIDE SEQUENCE [LARGE SCALE GENOMIC DNA]</scope>
    <source>
        <strain evidence="1 2">NBRC 110016</strain>
    </source>
</reference>
<name>A0ABP9VVK1_9BACT</name>
<evidence type="ECO:0000313" key="2">
    <source>
        <dbReference type="Proteomes" id="UP001416858"/>
    </source>
</evidence>
<dbReference type="Proteomes" id="UP001416858">
    <property type="component" value="Unassembled WGS sequence"/>
</dbReference>
<gene>
    <name evidence="1" type="ORF">Rcae01_04682</name>
</gene>
<proteinExistence type="predicted"/>
<evidence type="ECO:0000313" key="1">
    <source>
        <dbReference type="EMBL" id="GAA5509184.1"/>
    </source>
</evidence>
<keyword evidence="2" id="KW-1185">Reference proteome</keyword>
<protein>
    <submittedName>
        <fullName evidence="1">Uncharacterized protein</fullName>
    </submittedName>
</protein>
<comment type="caution">
    <text evidence="1">The sequence shown here is derived from an EMBL/GenBank/DDBJ whole genome shotgun (WGS) entry which is preliminary data.</text>
</comment>
<sequence>MRFETPQAKLGSNVLVISSFLFMPTRRQFWPHCGRPKHVADHAKHAFLPHSRRRVRCVVNLPKEPVMDDKPAPVDVKRMPVERLASLLSNAYRKRVPVEQIQADINAGAPTNSDGTVNVVNYTAWLLQEKHRGD</sequence>